<evidence type="ECO:0000256" key="7">
    <source>
        <dbReference type="ARBA" id="ARBA00023157"/>
    </source>
</evidence>
<dbReference type="PANTHER" id="PTHR25466">
    <property type="entry name" value="T-LYMPHOCYTE ACTIVATION ANTIGEN"/>
    <property type="match status" value="1"/>
</dbReference>
<keyword evidence="6" id="KW-0472">Membrane</keyword>
<name>A0A8T2PG77_9TELE</name>
<dbReference type="GO" id="GO:0042102">
    <property type="term" value="P:positive regulation of T cell proliferation"/>
    <property type="evidence" value="ECO:0007669"/>
    <property type="project" value="TreeGrafter"/>
</dbReference>
<dbReference type="InterPro" id="IPR003599">
    <property type="entry name" value="Ig_sub"/>
</dbReference>
<evidence type="ECO:0000256" key="2">
    <source>
        <dbReference type="ARBA" id="ARBA00022475"/>
    </source>
</evidence>
<feature type="non-terminal residue" evidence="13">
    <location>
        <position position="324"/>
    </location>
</feature>
<keyword evidence="14" id="KW-1185">Reference proteome</keyword>
<gene>
    <name evidence="13" type="ORF">JZ751_028969</name>
</gene>
<dbReference type="GO" id="GO:0007166">
    <property type="term" value="P:cell surface receptor signaling pathway"/>
    <property type="evidence" value="ECO:0007669"/>
    <property type="project" value="TreeGrafter"/>
</dbReference>
<dbReference type="InterPro" id="IPR036179">
    <property type="entry name" value="Ig-like_dom_sf"/>
</dbReference>
<keyword evidence="4" id="KW-0732">Signal</keyword>
<evidence type="ECO:0000256" key="4">
    <source>
        <dbReference type="ARBA" id="ARBA00022729"/>
    </source>
</evidence>
<keyword evidence="10" id="KW-0393">Immunoglobulin domain</keyword>
<keyword evidence="7" id="KW-1015">Disulfide bond</keyword>
<feature type="region of interest" description="Disordered" evidence="11">
    <location>
        <begin position="1"/>
        <end position="43"/>
    </location>
</feature>
<comment type="subcellular location">
    <subcellularLocation>
        <location evidence="1">Cell membrane</location>
        <topology evidence="1">Single-pass type I membrane protein</topology>
    </subcellularLocation>
</comment>
<dbReference type="GO" id="GO:0042130">
    <property type="term" value="P:negative regulation of T cell proliferation"/>
    <property type="evidence" value="ECO:0007669"/>
    <property type="project" value="TreeGrafter"/>
</dbReference>
<dbReference type="GO" id="GO:0006955">
    <property type="term" value="P:immune response"/>
    <property type="evidence" value="ECO:0007669"/>
    <property type="project" value="TreeGrafter"/>
</dbReference>
<feature type="domain" description="Ig-like" evidence="12">
    <location>
        <begin position="223"/>
        <end position="314"/>
    </location>
</feature>
<comment type="caution">
    <text evidence="13">The sequence shown here is derived from an EMBL/GenBank/DDBJ whole genome shotgun (WGS) entry which is preliminary data.</text>
</comment>
<keyword evidence="3" id="KW-0812">Transmembrane</keyword>
<evidence type="ECO:0000256" key="8">
    <source>
        <dbReference type="ARBA" id="ARBA00023170"/>
    </source>
</evidence>
<evidence type="ECO:0000256" key="3">
    <source>
        <dbReference type="ARBA" id="ARBA00022692"/>
    </source>
</evidence>
<accession>A0A8T2PG77</accession>
<feature type="domain" description="Ig-like" evidence="12">
    <location>
        <begin position="77"/>
        <end position="205"/>
    </location>
</feature>
<dbReference type="InterPro" id="IPR007110">
    <property type="entry name" value="Ig-like_dom"/>
</dbReference>
<dbReference type="AlphaFoldDB" id="A0A8T2PG77"/>
<keyword evidence="9" id="KW-0325">Glycoprotein</keyword>
<dbReference type="Proteomes" id="UP000824540">
    <property type="component" value="Unassembled WGS sequence"/>
</dbReference>
<dbReference type="FunFam" id="2.60.40.10:FF:000142">
    <property type="entry name" value="V-set domain-containing T-cell activation inhibitor 1"/>
    <property type="match status" value="2"/>
</dbReference>
<evidence type="ECO:0000313" key="13">
    <source>
        <dbReference type="EMBL" id="KAG9348652.1"/>
    </source>
</evidence>
<dbReference type="SMART" id="SM00406">
    <property type="entry name" value="IGv"/>
    <property type="match status" value="2"/>
</dbReference>
<evidence type="ECO:0000256" key="5">
    <source>
        <dbReference type="ARBA" id="ARBA00022989"/>
    </source>
</evidence>
<dbReference type="GO" id="GO:0071222">
    <property type="term" value="P:cellular response to lipopolysaccharide"/>
    <property type="evidence" value="ECO:0007669"/>
    <property type="project" value="TreeGrafter"/>
</dbReference>
<evidence type="ECO:0000259" key="12">
    <source>
        <dbReference type="PROSITE" id="PS50835"/>
    </source>
</evidence>
<reference evidence="13" key="1">
    <citation type="thesis" date="2021" institute="BYU ScholarsArchive" country="Provo, UT, USA">
        <title>Applications of and Algorithms for Genome Assembly and Genomic Analyses with an Emphasis on Marine Teleosts.</title>
        <authorList>
            <person name="Pickett B.D."/>
        </authorList>
    </citation>
    <scope>NUCLEOTIDE SEQUENCE</scope>
    <source>
        <strain evidence="13">HI-2016</strain>
    </source>
</reference>
<dbReference type="InterPro" id="IPR013783">
    <property type="entry name" value="Ig-like_fold"/>
</dbReference>
<sequence length="324" mass="35847">CTRVPDSALIHSTSSSFRGSGVSTEQGSVTDAPSWTDRGTAGPRTGPAVPLSVQLGASVKLSCPLLLTVVCCEFLFPSFGLRRMLELTYSHLCDRFKVQGAVGPLSVHKGVSLILPCSVDTPLPLNKLELQWRRAGTLLHMYLQGKSRLELQAPRYSGRAEFFTEEIPKGNFSLLLKNVTAEDKGVYKCRVHTDEGYNETNVEVDVEWLVVTGASEPVSAYAGENVILTCSVETHAPLQELQVEWVKTNEDISVLLFKEGQNIPESQHERFRGRAEFFTEEIPKGNFSLKLRGVRTEDRGEYMCKVHTDTDSVSAKARLQELGK</sequence>
<keyword evidence="2" id="KW-1003">Cell membrane</keyword>
<evidence type="ECO:0000313" key="14">
    <source>
        <dbReference type="Proteomes" id="UP000824540"/>
    </source>
</evidence>
<evidence type="ECO:0000256" key="11">
    <source>
        <dbReference type="SAM" id="MobiDB-lite"/>
    </source>
</evidence>
<evidence type="ECO:0000256" key="6">
    <source>
        <dbReference type="ARBA" id="ARBA00023136"/>
    </source>
</evidence>
<dbReference type="InterPro" id="IPR013106">
    <property type="entry name" value="Ig_V-set"/>
</dbReference>
<dbReference type="PANTHER" id="PTHR25466:SF14">
    <property type="entry name" value="BUTYROPHILIN SUBFAMILY 2 MEMBER A2-LIKE-RELATED"/>
    <property type="match status" value="1"/>
</dbReference>
<protein>
    <recommendedName>
        <fullName evidence="12">Ig-like domain-containing protein</fullName>
    </recommendedName>
</protein>
<evidence type="ECO:0000256" key="9">
    <source>
        <dbReference type="ARBA" id="ARBA00023180"/>
    </source>
</evidence>
<dbReference type="GO" id="GO:0009897">
    <property type="term" value="C:external side of plasma membrane"/>
    <property type="evidence" value="ECO:0007669"/>
    <property type="project" value="TreeGrafter"/>
</dbReference>
<dbReference type="InterPro" id="IPR003598">
    <property type="entry name" value="Ig_sub2"/>
</dbReference>
<keyword evidence="8" id="KW-0675">Receptor</keyword>
<dbReference type="OrthoDB" id="10012075at2759"/>
<dbReference type="GO" id="GO:0031295">
    <property type="term" value="P:T cell costimulation"/>
    <property type="evidence" value="ECO:0007669"/>
    <property type="project" value="TreeGrafter"/>
</dbReference>
<organism evidence="13 14">
    <name type="scientific">Albula glossodonta</name>
    <name type="common">roundjaw bonefish</name>
    <dbReference type="NCBI Taxonomy" id="121402"/>
    <lineage>
        <taxon>Eukaryota</taxon>
        <taxon>Metazoa</taxon>
        <taxon>Chordata</taxon>
        <taxon>Craniata</taxon>
        <taxon>Vertebrata</taxon>
        <taxon>Euteleostomi</taxon>
        <taxon>Actinopterygii</taxon>
        <taxon>Neopterygii</taxon>
        <taxon>Teleostei</taxon>
        <taxon>Albuliformes</taxon>
        <taxon>Albulidae</taxon>
        <taxon>Albula</taxon>
    </lineage>
</organism>
<keyword evidence="5" id="KW-1133">Transmembrane helix</keyword>
<dbReference type="InterPro" id="IPR051713">
    <property type="entry name" value="T-cell_Activation_Regulation"/>
</dbReference>
<evidence type="ECO:0000256" key="1">
    <source>
        <dbReference type="ARBA" id="ARBA00004251"/>
    </source>
</evidence>
<evidence type="ECO:0000256" key="10">
    <source>
        <dbReference type="ARBA" id="ARBA00023319"/>
    </source>
</evidence>
<dbReference type="SMART" id="SM00409">
    <property type="entry name" value="IG"/>
    <property type="match status" value="2"/>
</dbReference>
<dbReference type="EMBL" id="JAFBMS010000010">
    <property type="protein sequence ID" value="KAG9348652.1"/>
    <property type="molecule type" value="Genomic_DNA"/>
</dbReference>
<dbReference type="PROSITE" id="PS50835">
    <property type="entry name" value="IG_LIKE"/>
    <property type="match status" value="2"/>
</dbReference>
<feature type="compositionally biased region" description="Low complexity" evidence="11">
    <location>
        <begin position="12"/>
        <end position="24"/>
    </location>
</feature>
<proteinExistence type="predicted"/>
<dbReference type="Gene3D" id="2.60.40.10">
    <property type="entry name" value="Immunoglobulins"/>
    <property type="match status" value="2"/>
</dbReference>
<dbReference type="Pfam" id="PF07686">
    <property type="entry name" value="V-set"/>
    <property type="match status" value="2"/>
</dbReference>
<dbReference type="SUPFAM" id="SSF48726">
    <property type="entry name" value="Immunoglobulin"/>
    <property type="match status" value="2"/>
</dbReference>
<dbReference type="SMART" id="SM00408">
    <property type="entry name" value="IGc2"/>
    <property type="match status" value="2"/>
</dbReference>